<accession>A0AAV4WLP6</accession>
<proteinExistence type="predicted"/>
<organism evidence="1 2">
    <name type="scientific">Caerostris darwini</name>
    <dbReference type="NCBI Taxonomy" id="1538125"/>
    <lineage>
        <taxon>Eukaryota</taxon>
        <taxon>Metazoa</taxon>
        <taxon>Ecdysozoa</taxon>
        <taxon>Arthropoda</taxon>
        <taxon>Chelicerata</taxon>
        <taxon>Arachnida</taxon>
        <taxon>Araneae</taxon>
        <taxon>Araneomorphae</taxon>
        <taxon>Entelegynae</taxon>
        <taxon>Araneoidea</taxon>
        <taxon>Araneidae</taxon>
        <taxon>Caerostris</taxon>
    </lineage>
</organism>
<name>A0AAV4WLP6_9ARAC</name>
<keyword evidence="2" id="KW-1185">Reference proteome</keyword>
<evidence type="ECO:0000313" key="2">
    <source>
        <dbReference type="Proteomes" id="UP001054837"/>
    </source>
</evidence>
<protein>
    <submittedName>
        <fullName evidence="1">Uncharacterized protein</fullName>
    </submittedName>
</protein>
<dbReference type="EMBL" id="BPLQ01014835">
    <property type="protein sequence ID" value="GIY83607.1"/>
    <property type="molecule type" value="Genomic_DNA"/>
</dbReference>
<evidence type="ECO:0000313" key="1">
    <source>
        <dbReference type="EMBL" id="GIY83607.1"/>
    </source>
</evidence>
<reference evidence="1 2" key="1">
    <citation type="submission" date="2021-06" db="EMBL/GenBank/DDBJ databases">
        <title>Caerostris darwini draft genome.</title>
        <authorList>
            <person name="Kono N."/>
            <person name="Arakawa K."/>
        </authorList>
    </citation>
    <scope>NUCLEOTIDE SEQUENCE [LARGE SCALE GENOMIC DNA]</scope>
</reference>
<comment type="caution">
    <text evidence="1">The sequence shown here is derived from an EMBL/GenBank/DDBJ whole genome shotgun (WGS) entry which is preliminary data.</text>
</comment>
<dbReference type="Proteomes" id="UP001054837">
    <property type="component" value="Unassembled WGS sequence"/>
</dbReference>
<sequence>MYEYFLLIKGRFICRLLTRLGDPEVSSSNPSESPLNGNRNTINMSLSTDPSASCDSLLGKASSLLTVRARSSEVLKYSSEQATFGLSQINTSVSLSCLLLQWTQGTNCACFSAVGDGVVILISIK</sequence>
<dbReference type="AlphaFoldDB" id="A0AAV4WLP6"/>
<gene>
    <name evidence="1" type="ORF">CDAR_32431</name>
</gene>